<evidence type="ECO:0000313" key="2">
    <source>
        <dbReference type="EMBL" id="ESO86732.1"/>
    </source>
</evidence>
<name>V3ZQU7_LOTGI</name>
<dbReference type="RefSeq" id="XP_009062581.1">
    <property type="nucleotide sequence ID" value="XM_009064333.1"/>
</dbReference>
<dbReference type="KEGG" id="lgi:LOTGIDRAFT_175994"/>
<dbReference type="Proteomes" id="UP000030746">
    <property type="component" value="Unassembled WGS sequence"/>
</dbReference>
<keyword evidence="1" id="KW-0732">Signal</keyword>
<feature type="signal peptide" evidence="1">
    <location>
        <begin position="1"/>
        <end position="23"/>
    </location>
</feature>
<evidence type="ECO:0000256" key="1">
    <source>
        <dbReference type="SAM" id="SignalP"/>
    </source>
</evidence>
<organism evidence="2 3">
    <name type="scientific">Lottia gigantea</name>
    <name type="common">Giant owl limpet</name>
    <dbReference type="NCBI Taxonomy" id="225164"/>
    <lineage>
        <taxon>Eukaryota</taxon>
        <taxon>Metazoa</taxon>
        <taxon>Spiralia</taxon>
        <taxon>Lophotrochozoa</taxon>
        <taxon>Mollusca</taxon>
        <taxon>Gastropoda</taxon>
        <taxon>Patellogastropoda</taxon>
        <taxon>Lottioidea</taxon>
        <taxon>Lottiidae</taxon>
        <taxon>Lottia</taxon>
    </lineage>
</organism>
<protein>
    <submittedName>
        <fullName evidence="2">Uncharacterized protein</fullName>
    </submittedName>
</protein>
<keyword evidence="3" id="KW-1185">Reference proteome</keyword>
<dbReference type="CTD" id="20243528"/>
<feature type="chain" id="PRO_5004715998" evidence="1">
    <location>
        <begin position="24"/>
        <end position="1057"/>
    </location>
</feature>
<sequence length="1057" mass="118775">MAYPNRFYIGLLLIWAVASSTYAEFKTCLISSGSSVSDNELMNALYLADPNAETGYLDLTVYGDNVSAMLVKNTLSYDSWLAREHDARVDLVNLWSYLNYITVSDMFELYSHYKVVNQGGSKPRGIIDLDSIANSFADACWSWDNVKDTWPYSCMDSAFFCNMQYGLDAMKQLIVETNWQYDNGRWVQEVSIKSLSTINAKSKLGVDSASRSVVIETLFHQDILEFIPESVQDNVFYHSRLMWESLEELMKGKSSFDKWIRNWQYVGFEAVEDQVQRKCSDRSGQPVAQKYYCKAKDFAAKIRTCAGLSDVTPCVYDNAVQEYFVRGRFADNDELSLINSVISTTQTVLTEFKDKVVANDRNGLNSLYNTYNPYITVDDSMCHIDWPSAFDCTNNIGCNSVVSSHGFDCNGGYTCRINMMYRFDCLLKFVLKQTKQLVDVAASGNWGRSEVIKAKNDLMIWLSYIPMARYTSLAGNEINDVIIDTQNTIRGYVTSYDTQGLETFVTNLPHMSFVPQWAKDAACQQASVPSEYTIFCNLDPLLNSVFLFIQAFENSKQSTTKILNPTIDYRTLLDQLQLDRAAHLINVQTETISNQFRGEVQTNFQELSSYFSSLADYDKTKADADIAYIDGQLEVFKAKITSVSNSVEHKFTTILNLAIGINVAELLQKTVKVGVALASMANPIGKIIGDSSVLDFMDALNDLAQAGVTTAVIARLSDQEFPDLIQQAIDLGTKFADNEGQLGDARIFIDKMKDGEDAVDTANDFLGKYNDYTPKVLLADITSFGAKWETVAEDLCEAAFSAESAGSALIEIGLASTGDCVNVGNEIEELITYYEELYEYQFDFMDSLSDAARAYLAYKKANDLKSAYTNTNSLNQAFLKQTAVNAFMVSTLNVWEVVTEYCDALTYTRGGEIPDKCETALRAPSHDAVAQVISYTPDPLCHINNEITDFRDIPTTPANANDQGYIDLNALYARETVTFRIPNFQWLRDNGWFGPHDLEKAVYIKRFEVFLPPLSGQEEHLVEVEAQPDMANYLRPDGTNCCDLCLLNQKDYELEFI</sequence>
<accession>V3ZQU7</accession>
<evidence type="ECO:0000313" key="3">
    <source>
        <dbReference type="Proteomes" id="UP000030746"/>
    </source>
</evidence>
<dbReference type="GeneID" id="20243528"/>
<dbReference type="EMBL" id="KB203010">
    <property type="protein sequence ID" value="ESO86732.1"/>
    <property type="molecule type" value="Genomic_DNA"/>
</dbReference>
<gene>
    <name evidence="2" type="ORF">LOTGIDRAFT_175994</name>
</gene>
<reference evidence="2 3" key="1">
    <citation type="journal article" date="2013" name="Nature">
        <title>Insights into bilaterian evolution from three spiralian genomes.</title>
        <authorList>
            <person name="Simakov O."/>
            <person name="Marletaz F."/>
            <person name="Cho S.J."/>
            <person name="Edsinger-Gonzales E."/>
            <person name="Havlak P."/>
            <person name="Hellsten U."/>
            <person name="Kuo D.H."/>
            <person name="Larsson T."/>
            <person name="Lv J."/>
            <person name="Arendt D."/>
            <person name="Savage R."/>
            <person name="Osoegawa K."/>
            <person name="de Jong P."/>
            <person name="Grimwood J."/>
            <person name="Chapman J.A."/>
            <person name="Shapiro H."/>
            <person name="Aerts A."/>
            <person name="Otillar R.P."/>
            <person name="Terry A.Y."/>
            <person name="Boore J.L."/>
            <person name="Grigoriev I.V."/>
            <person name="Lindberg D.R."/>
            <person name="Seaver E.C."/>
            <person name="Weisblat D.A."/>
            <person name="Putnam N.H."/>
            <person name="Rokhsar D.S."/>
        </authorList>
    </citation>
    <scope>NUCLEOTIDE SEQUENCE [LARGE SCALE GENOMIC DNA]</scope>
</reference>
<dbReference type="AlphaFoldDB" id="V3ZQU7"/>
<dbReference type="HOGENOM" id="CLU_289900_0_0_1"/>
<proteinExistence type="predicted"/>
<dbReference type="OrthoDB" id="6115076at2759"/>